<keyword evidence="2" id="KW-1185">Reference proteome</keyword>
<sequence length="420" mass="46837">MAQAPDISVARAVLVSALSRSETGTPELSRDDATLFARTILRTCNICTTSNIKLCRTFILQHVLVSSARTAALARYLVNLSKSCRPRATESRVDTSKSGDESEGLGNLVGGRIQQPPDPSFKRLHILYIVHDVLTHYRIHTQACSRSNRGYLSDEILDSLRPDLCKLAELAACQGGGKAPNTCQSVLDLLTFWSKYGILSQDHVDQMHDRALQAAETEWDAVLTRLAKDDENKVEEERRQKENQTKWMVPDRHGVANDPTAPWHELPAANGLYLKRTRGYPLRASALPVGGTYLQDGGDEADPQLQKDVRNLYDEVVRCYDKYTNAEEVQDVDALGNIIWKDPDRATRNYWGFTLDGIDRRKELAERFTETAAGYDDSGAPYRVEHAVDRARALAAERGRGMGRGPGRGGGLGWRSGRRW</sequence>
<reference evidence="1" key="1">
    <citation type="submission" date="2023-07" db="EMBL/GenBank/DDBJ databases">
        <title>Black Yeasts Isolated from many extreme environments.</title>
        <authorList>
            <person name="Coleine C."/>
            <person name="Stajich J.E."/>
            <person name="Selbmann L."/>
        </authorList>
    </citation>
    <scope>NUCLEOTIDE SEQUENCE</scope>
    <source>
        <strain evidence="1">CCFEE 5714</strain>
    </source>
</reference>
<name>A0ACC3N0Z0_9PEZI</name>
<accession>A0ACC3N0Z0</accession>
<gene>
    <name evidence="1" type="ORF">LTR37_011945</name>
</gene>
<dbReference type="Proteomes" id="UP001281147">
    <property type="component" value="Unassembled WGS sequence"/>
</dbReference>
<evidence type="ECO:0000313" key="2">
    <source>
        <dbReference type="Proteomes" id="UP001281147"/>
    </source>
</evidence>
<protein>
    <submittedName>
        <fullName evidence="1">Uncharacterized protein</fullName>
    </submittedName>
</protein>
<dbReference type="EMBL" id="JAUTXU010000107">
    <property type="protein sequence ID" value="KAK3707768.1"/>
    <property type="molecule type" value="Genomic_DNA"/>
</dbReference>
<proteinExistence type="predicted"/>
<organism evidence="1 2">
    <name type="scientific">Vermiconidia calcicola</name>
    <dbReference type="NCBI Taxonomy" id="1690605"/>
    <lineage>
        <taxon>Eukaryota</taxon>
        <taxon>Fungi</taxon>
        <taxon>Dikarya</taxon>
        <taxon>Ascomycota</taxon>
        <taxon>Pezizomycotina</taxon>
        <taxon>Dothideomycetes</taxon>
        <taxon>Dothideomycetidae</taxon>
        <taxon>Mycosphaerellales</taxon>
        <taxon>Extremaceae</taxon>
        <taxon>Vermiconidia</taxon>
    </lineage>
</organism>
<comment type="caution">
    <text evidence="1">The sequence shown here is derived from an EMBL/GenBank/DDBJ whole genome shotgun (WGS) entry which is preliminary data.</text>
</comment>
<evidence type="ECO:0000313" key="1">
    <source>
        <dbReference type="EMBL" id="KAK3707768.1"/>
    </source>
</evidence>